<reference evidence="1" key="2">
    <citation type="journal article" date="2015" name="Data Brief">
        <title>Shoot transcriptome of the giant reed, Arundo donax.</title>
        <authorList>
            <person name="Barrero R.A."/>
            <person name="Guerrero F.D."/>
            <person name="Moolhuijzen P."/>
            <person name="Goolsby J.A."/>
            <person name="Tidwell J."/>
            <person name="Bellgard S.E."/>
            <person name="Bellgard M.I."/>
        </authorList>
    </citation>
    <scope>NUCLEOTIDE SEQUENCE</scope>
    <source>
        <tissue evidence="1">Shoot tissue taken approximately 20 cm above the soil surface</tissue>
    </source>
</reference>
<name>A0A0A8YC49_ARUDO</name>
<accession>A0A0A8YC49</accession>
<sequence length="30" mass="3063">MKPIVAKNATTAPVAMPAIAPPESFPVLLS</sequence>
<organism evidence="1">
    <name type="scientific">Arundo donax</name>
    <name type="common">Giant reed</name>
    <name type="synonym">Donax arundinaceus</name>
    <dbReference type="NCBI Taxonomy" id="35708"/>
    <lineage>
        <taxon>Eukaryota</taxon>
        <taxon>Viridiplantae</taxon>
        <taxon>Streptophyta</taxon>
        <taxon>Embryophyta</taxon>
        <taxon>Tracheophyta</taxon>
        <taxon>Spermatophyta</taxon>
        <taxon>Magnoliopsida</taxon>
        <taxon>Liliopsida</taxon>
        <taxon>Poales</taxon>
        <taxon>Poaceae</taxon>
        <taxon>PACMAD clade</taxon>
        <taxon>Arundinoideae</taxon>
        <taxon>Arundineae</taxon>
        <taxon>Arundo</taxon>
    </lineage>
</organism>
<proteinExistence type="predicted"/>
<reference evidence="1" key="1">
    <citation type="submission" date="2014-09" db="EMBL/GenBank/DDBJ databases">
        <authorList>
            <person name="Magalhaes I.L.F."/>
            <person name="Oliveira U."/>
            <person name="Santos F.R."/>
            <person name="Vidigal T.H.D.A."/>
            <person name="Brescovit A.D."/>
            <person name="Santos A.J."/>
        </authorList>
    </citation>
    <scope>NUCLEOTIDE SEQUENCE</scope>
    <source>
        <tissue evidence="1">Shoot tissue taken approximately 20 cm above the soil surface</tissue>
    </source>
</reference>
<dbReference type="EMBL" id="GBRH01274346">
    <property type="protein sequence ID" value="JAD23549.1"/>
    <property type="molecule type" value="Transcribed_RNA"/>
</dbReference>
<protein>
    <submittedName>
        <fullName evidence="1">Uncharacterized protein</fullName>
    </submittedName>
</protein>
<dbReference type="AlphaFoldDB" id="A0A0A8YC49"/>
<evidence type="ECO:0000313" key="1">
    <source>
        <dbReference type="EMBL" id="JAD23549.1"/>
    </source>
</evidence>